<sequence length="530" mass="56153">MRPVRAGTAPAWLRLPGAAVGGLMALPLAYLVLRSAMAGSGAWRVMTQPRLFELLANSLGLAAAVTAGAVLLAVPLSWLLLRADLPGARFWSSLLVLPLAVPSYIGGFVLISAVGPGGLLAQLLRPLGVESLPEPYGFAGAWIALTLFTYPYVLLSVRAAWSRLDPALEEASRSMGLGRWATFWGVTLPQLRPAIAVGSLLVGLYALSDFGAVSLLQFDTFTRAIYAQYAASFNRGRAALLALALVLVTVMVLELERRTRARGTYFRRQPGAARPAPRVALGPWKVPALVGVGLLVLAGVGTPVGVLLYWTVRGILQGQEVTAFWAVARNSLLASGLAAAATGLMALPVAVLGVRYPGRLSRVLDRLVCVSYGLPGIVLALALVFFSARSLPALYQTLPVLTLAYAVHFMPQAVGAFRTSFLQVNPSLEEAARGLGRSPLAVLRTVSLPLVRPGLLSGAVLVFLTAMKELPATLLLAPTGFRTLATVAWLDASEGFFARAAVPGLVLLLLSGLSVWVMLRQDRAFGREPQ</sequence>
<dbReference type="CDD" id="cd06261">
    <property type="entry name" value="TM_PBP2"/>
    <property type="match status" value="2"/>
</dbReference>
<dbReference type="SUPFAM" id="SSF161098">
    <property type="entry name" value="MetI-like"/>
    <property type="match status" value="2"/>
</dbReference>
<evidence type="ECO:0000256" key="4">
    <source>
        <dbReference type="ARBA" id="ARBA00022519"/>
    </source>
</evidence>
<evidence type="ECO:0000313" key="11">
    <source>
        <dbReference type="Proteomes" id="UP000065807"/>
    </source>
</evidence>
<dbReference type="AlphaFoldDB" id="A0A0K2SQ10"/>
<evidence type="ECO:0000256" key="2">
    <source>
        <dbReference type="ARBA" id="ARBA00022448"/>
    </source>
</evidence>
<comment type="subcellular location">
    <subcellularLocation>
        <location evidence="1">Cell inner membrane</location>
        <topology evidence="1">Multi-pass membrane protein</topology>
    </subcellularLocation>
    <subcellularLocation>
        <location evidence="8">Cell membrane</location>
        <topology evidence="8">Multi-pass membrane protein</topology>
    </subcellularLocation>
</comment>
<dbReference type="STRING" id="1555112.LIP_3364"/>
<feature type="transmembrane region" description="Helical" evidence="8">
    <location>
        <begin position="332"/>
        <end position="354"/>
    </location>
</feature>
<dbReference type="PANTHER" id="PTHR43357:SF3">
    <property type="entry name" value="FE(3+)-TRANSPORT SYSTEM PERMEASE PROTEIN FBPB 2"/>
    <property type="match status" value="1"/>
</dbReference>
<reference evidence="11" key="2">
    <citation type="journal article" date="2016" name="Int. J. Syst. Evol. Microbiol.">
        <title>Complete genome sequence and cell structure of Limnochorda pilosa, a Gram-negative spore-former within the phylum Firmicutes.</title>
        <authorList>
            <person name="Watanabe M."/>
            <person name="Kojima H."/>
            <person name="Fukui M."/>
        </authorList>
    </citation>
    <scope>NUCLEOTIDE SEQUENCE [LARGE SCALE GENOMIC DNA]</scope>
    <source>
        <strain evidence="11">HC45</strain>
    </source>
</reference>
<proteinExistence type="inferred from homology"/>
<keyword evidence="7 8" id="KW-0472">Membrane</keyword>
<accession>A0A0K2SQ10</accession>
<dbReference type="OrthoDB" id="9776648at2"/>
<keyword evidence="2 8" id="KW-0813">Transport</keyword>
<dbReference type="PANTHER" id="PTHR43357">
    <property type="entry name" value="INNER MEMBRANE ABC TRANSPORTER PERMEASE PROTEIN YDCV"/>
    <property type="match status" value="1"/>
</dbReference>
<feature type="transmembrane region" description="Helical" evidence="8">
    <location>
        <begin position="194"/>
        <end position="218"/>
    </location>
</feature>
<evidence type="ECO:0000256" key="1">
    <source>
        <dbReference type="ARBA" id="ARBA00004429"/>
    </source>
</evidence>
<evidence type="ECO:0000256" key="7">
    <source>
        <dbReference type="ARBA" id="ARBA00023136"/>
    </source>
</evidence>
<dbReference type="GO" id="GO:0005886">
    <property type="term" value="C:plasma membrane"/>
    <property type="evidence" value="ECO:0007669"/>
    <property type="project" value="UniProtKB-SubCell"/>
</dbReference>
<keyword evidence="11" id="KW-1185">Reference proteome</keyword>
<dbReference type="Gene3D" id="1.10.3720.10">
    <property type="entry name" value="MetI-like"/>
    <property type="match status" value="2"/>
</dbReference>
<dbReference type="Proteomes" id="UP000065807">
    <property type="component" value="Chromosome"/>
</dbReference>
<dbReference type="Pfam" id="PF00528">
    <property type="entry name" value="BPD_transp_1"/>
    <property type="match status" value="2"/>
</dbReference>
<evidence type="ECO:0000256" key="8">
    <source>
        <dbReference type="RuleBase" id="RU363032"/>
    </source>
</evidence>
<evidence type="ECO:0000256" key="6">
    <source>
        <dbReference type="ARBA" id="ARBA00022989"/>
    </source>
</evidence>
<evidence type="ECO:0000259" key="9">
    <source>
        <dbReference type="PROSITE" id="PS50928"/>
    </source>
</evidence>
<dbReference type="InterPro" id="IPR000515">
    <property type="entry name" value="MetI-like"/>
</dbReference>
<feature type="transmembrane region" description="Helical" evidence="8">
    <location>
        <begin position="288"/>
        <end position="312"/>
    </location>
</feature>
<dbReference type="KEGG" id="lpil:LIP_3364"/>
<reference evidence="11" key="1">
    <citation type="submission" date="2015-07" db="EMBL/GenBank/DDBJ databases">
        <title>Complete genome sequence and phylogenetic analysis of Limnochorda pilosa.</title>
        <authorList>
            <person name="Watanabe M."/>
            <person name="Kojima H."/>
            <person name="Fukui M."/>
        </authorList>
    </citation>
    <scope>NUCLEOTIDE SEQUENCE [LARGE SCALE GENOMIC DNA]</scope>
    <source>
        <strain evidence="11">HC45</strain>
    </source>
</reference>
<dbReference type="PATRIC" id="fig|1555112.3.peg.3399"/>
<comment type="similarity">
    <text evidence="8">Belongs to the binding-protein-dependent transport system permease family.</text>
</comment>
<name>A0A0K2SQ10_LIMPI</name>
<keyword evidence="6 8" id="KW-1133">Transmembrane helix</keyword>
<evidence type="ECO:0000256" key="5">
    <source>
        <dbReference type="ARBA" id="ARBA00022692"/>
    </source>
</evidence>
<feature type="transmembrane region" description="Helical" evidence="8">
    <location>
        <begin position="496"/>
        <end position="519"/>
    </location>
</feature>
<feature type="transmembrane region" description="Helical" evidence="8">
    <location>
        <begin position="59"/>
        <end position="81"/>
    </location>
</feature>
<dbReference type="GO" id="GO:0055085">
    <property type="term" value="P:transmembrane transport"/>
    <property type="evidence" value="ECO:0007669"/>
    <property type="project" value="InterPro"/>
</dbReference>
<feature type="transmembrane region" description="Helical" evidence="8">
    <location>
        <begin position="446"/>
        <end position="465"/>
    </location>
</feature>
<dbReference type="InterPro" id="IPR035906">
    <property type="entry name" value="MetI-like_sf"/>
</dbReference>
<feature type="domain" description="ABC transmembrane type-1" evidence="9">
    <location>
        <begin position="55"/>
        <end position="256"/>
    </location>
</feature>
<feature type="transmembrane region" description="Helical" evidence="8">
    <location>
        <begin position="135"/>
        <end position="155"/>
    </location>
</feature>
<evidence type="ECO:0000313" key="10">
    <source>
        <dbReference type="EMBL" id="BAS29176.1"/>
    </source>
</evidence>
<keyword evidence="4" id="KW-0997">Cell inner membrane</keyword>
<keyword evidence="3" id="KW-1003">Cell membrane</keyword>
<feature type="domain" description="ABC transmembrane type-1" evidence="9">
    <location>
        <begin position="328"/>
        <end position="518"/>
    </location>
</feature>
<feature type="transmembrane region" description="Helical" evidence="8">
    <location>
        <begin position="238"/>
        <end position="255"/>
    </location>
</feature>
<gene>
    <name evidence="10" type="ORF">LIP_3364</name>
</gene>
<feature type="transmembrane region" description="Helical" evidence="8">
    <location>
        <begin position="93"/>
        <end position="115"/>
    </location>
</feature>
<feature type="transmembrane region" description="Helical" evidence="8">
    <location>
        <begin position="366"/>
        <end position="388"/>
    </location>
</feature>
<evidence type="ECO:0000256" key="3">
    <source>
        <dbReference type="ARBA" id="ARBA00022475"/>
    </source>
</evidence>
<protein>
    <submittedName>
        <fullName evidence="10">Iron ABC transporter permease</fullName>
    </submittedName>
</protein>
<organism evidence="10 11">
    <name type="scientific">Limnochorda pilosa</name>
    <dbReference type="NCBI Taxonomy" id="1555112"/>
    <lineage>
        <taxon>Bacteria</taxon>
        <taxon>Bacillati</taxon>
        <taxon>Bacillota</taxon>
        <taxon>Limnochordia</taxon>
        <taxon>Limnochordales</taxon>
        <taxon>Limnochordaceae</taxon>
        <taxon>Limnochorda</taxon>
    </lineage>
</organism>
<keyword evidence="5 8" id="KW-0812">Transmembrane</keyword>
<dbReference type="PROSITE" id="PS50928">
    <property type="entry name" value="ABC_TM1"/>
    <property type="match status" value="2"/>
</dbReference>
<feature type="transmembrane region" description="Helical" evidence="8">
    <location>
        <begin position="12"/>
        <end position="33"/>
    </location>
</feature>
<dbReference type="EMBL" id="AP014924">
    <property type="protein sequence ID" value="BAS29176.1"/>
    <property type="molecule type" value="Genomic_DNA"/>
</dbReference>